<feature type="compositionally biased region" description="Polar residues" evidence="1">
    <location>
        <begin position="28"/>
        <end position="60"/>
    </location>
</feature>
<feature type="signal peptide" evidence="2">
    <location>
        <begin position="1"/>
        <end position="15"/>
    </location>
</feature>
<reference evidence="4" key="2">
    <citation type="submission" date="2023-11" db="UniProtKB">
        <authorList>
            <consortium name="WormBaseParasite"/>
        </authorList>
    </citation>
    <scope>IDENTIFICATION</scope>
</reference>
<name>A0AA85IXV0_TRIRE</name>
<keyword evidence="2" id="KW-0732">Signal</keyword>
<feature type="chain" id="PRO_5041715555" evidence="2">
    <location>
        <begin position="16"/>
        <end position="91"/>
    </location>
</feature>
<sequence length="91" mass="9247">MLRILCLLLIGVVSCNNVRSPVVLAPSASLTQHSPGKDSGTQTAGNTEGAGTQAVDTSQSAKPSAAKATSAAKVVKTPGKLSDCVPERIRM</sequence>
<evidence type="ECO:0000313" key="4">
    <source>
        <dbReference type="WBParaSite" id="TREG1_129890.1"/>
    </source>
</evidence>
<dbReference type="AlphaFoldDB" id="A0AA85IXV0"/>
<evidence type="ECO:0000256" key="2">
    <source>
        <dbReference type="SAM" id="SignalP"/>
    </source>
</evidence>
<dbReference type="Proteomes" id="UP000050795">
    <property type="component" value="Unassembled WGS sequence"/>
</dbReference>
<feature type="region of interest" description="Disordered" evidence="1">
    <location>
        <begin position="27"/>
        <end position="72"/>
    </location>
</feature>
<reference evidence="3" key="1">
    <citation type="submission" date="2022-06" db="EMBL/GenBank/DDBJ databases">
        <authorList>
            <person name="Berger JAMES D."/>
            <person name="Berger JAMES D."/>
        </authorList>
    </citation>
    <scope>NUCLEOTIDE SEQUENCE [LARGE SCALE GENOMIC DNA]</scope>
</reference>
<evidence type="ECO:0000256" key="1">
    <source>
        <dbReference type="SAM" id="MobiDB-lite"/>
    </source>
</evidence>
<keyword evidence="3" id="KW-1185">Reference proteome</keyword>
<feature type="compositionally biased region" description="Low complexity" evidence="1">
    <location>
        <begin position="61"/>
        <end position="72"/>
    </location>
</feature>
<organism evidence="3 4">
    <name type="scientific">Trichobilharzia regenti</name>
    <name type="common">Nasal bird schistosome</name>
    <dbReference type="NCBI Taxonomy" id="157069"/>
    <lineage>
        <taxon>Eukaryota</taxon>
        <taxon>Metazoa</taxon>
        <taxon>Spiralia</taxon>
        <taxon>Lophotrochozoa</taxon>
        <taxon>Platyhelminthes</taxon>
        <taxon>Trematoda</taxon>
        <taxon>Digenea</taxon>
        <taxon>Strigeidida</taxon>
        <taxon>Schistosomatoidea</taxon>
        <taxon>Schistosomatidae</taxon>
        <taxon>Trichobilharzia</taxon>
    </lineage>
</organism>
<dbReference type="WBParaSite" id="TREG1_129890.1">
    <property type="protein sequence ID" value="TREG1_129890.1"/>
    <property type="gene ID" value="TREG1_129890"/>
</dbReference>
<evidence type="ECO:0000313" key="3">
    <source>
        <dbReference type="Proteomes" id="UP000050795"/>
    </source>
</evidence>
<dbReference type="PROSITE" id="PS51257">
    <property type="entry name" value="PROKAR_LIPOPROTEIN"/>
    <property type="match status" value="1"/>
</dbReference>
<protein>
    <submittedName>
        <fullName evidence="4">Uncharacterized protein</fullName>
    </submittedName>
</protein>
<accession>A0AA85IXV0</accession>
<proteinExistence type="predicted"/>